<feature type="binding site" evidence="11">
    <location>
        <begin position="22"/>
        <end position="29"/>
    </location>
    <ligand>
        <name>ATP</name>
        <dbReference type="ChEBI" id="CHEBI:30616"/>
    </ligand>
</feature>
<evidence type="ECO:0000256" key="11">
    <source>
        <dbReference type="PROSITE-ProRule" id="PRU00560"/>
    </source>
</evidence>
<dbReference type="InterPro" id="IPR014017">
    <property type="entry name" value="DNA_helicase_UvrD-like_C"/>
</dbReference>
<dbReference type="PROSITE" id="PS51198">
    <property type="entry name" value="UVRD_HELICASE_ATP_BIND"/>
    <property type="match status" value="1"/>
</dbReference>
<dbReference type="Proteomes" id="UP000242520">
    <property type="component" value="Unassembled WGS sequence"/>
</dbReference>
<gene>
    <name evidence="13" type="ORF">SAMN02744040_00920</name>
</gene>
<dbReference type="Gene3D" id="3.40.50.300">
    <property type="entry name" value="P-loop containing nucleotide triphosphate hydrolases"/>
    <property type="match status" value="3"/>
</dbReference>
<evidence type="ECO:0000256" key="10">
    <source>
        <dbReference type="ARBA" id="ARBA00048988"/>
    </source>
</evidence>
<evidence type="ECO:0000256" key="4">
    <source>
        <dbReference type="ARBA" id="ARBA00022806"/>
    </source>
</evidence>
<dbReference type="RefSeq" id="WP_072724116.1">
    <property type="nucleotide sequence ID" value="NZ_FQXH01000008.1"/>
</dbReference>
<dbReference type="GO" id="GO:0016887">
    <property type="term" value="F:ATP hydrolysis activity"/>
    <property type="evidence" value="ECO:0007669"/>
    <property type="project" value="RHEA"/>
</dbReference>
<dbReference type="Pfam" id="PF13361">
    <property type="entry name" value="UvrD_C"/>
    <property type="match status" value="1"/>
</dbReference>
<evidence type="ECO:0000259" key="12">
    <source>
        <dbReference type="PROSITE" id="PS51198"/>
    </source>
</evidence>
<keyword evidence="4 11" id="KW-0347">Helicase</keyword>
<dbReference type="GO" id="GO:0003677">
    <property type="term" value="F:DNA binding"/>
    <property type="evidence" value="ECO:0007669"/>
    <property type="project" value="UniProtKB-KW"/>
</dbReference>
<sequence length="712" mass="83795">MKWREGQIDVMNYEKGILAVPSVPGAGKTTVITSKTVDLIVKGLNKNGKILIVTFTNSAVSNFKSKLKKLLEEKGMDSNCGWECKTLHSLANSIIRESPKDAYLDDDFEIIDDIEATDIIRNFSFEFFKMYENIFLRYLNIQKSNSQDYIEKVRKKWSDKFVSITKNIISYLKSKGIRYVQAQEILKNYNQIDELLKIIFNIYILYEKELIKKGKVDYDDIIIRAANLLESRNDILKRLQDRYVYIFEDEAQDSSLMQEKILFLLSQKHKNLVRVGDPNQAIMSTFTNSDHKLFRKFCERDDVKKIVIPVSSRNTKSILSLANYLVKWSNSNGINLSKEEVLVEQYIKPVDKDDPYQNPIVDDVGIYIKTYENEDVEMKNVIVNIKQAIKKYPNKTMALLLRYNFKIDKYINLLERENIPYQVIDRYRGESAQIIEKIGRIVEFISTPDKTKLIGLLNLVYDNQIEENEKKELDKYNIEEIFFPQNCSGIENLKINENLKEILVNIKNLFEYSTQKIDKFLLQIGEEFKFNLEELTILDYISTVSNKMFFENPYFTLENLAYELLKNKNSFNYFASIVFENKGYEPKKGYVTITTCHKAKGLEWDVVFIPHMTYLDYPGRFQDKFRGELYYLKDEYKNIETLYKSTIDYLMENKKIENSTNKMKREILSETLKLVYVAFTRAKERLFISTNGKEYNKSIYYKVVEDFLRGVN</sequence>
<proteinExistence type="inferred from homology"/>
<protein>
    <recommendedName>
        <fullName evidence="9">DNA 3'-5' helicase</fullName>
        <ecNumber evidence="9">5.6.2.4</ecNumber>
    </recommendedName>
</protein>
<organism evidence="13 14">
    <name type="scientific">Tepidibacter thalassicus DSM 15285</name>
    <dbReference type="NCBI Taxonomy" id="1123350"/>
    <lineage>
        <taxon>Bacteria</taxon>
        <taxon>Bacillati</taxon>
        <taxon>Bacillota</taxon>
        <taxon>Clostridia</taxon>
        <taxon>Peptostreptococcales</taxon>
        <taxon>Peptostreptococcaceae</taxon>
        <taxon>Tepidibacter</taxon>
    </lineage>
</organism>
<keyword evidence="14" id="KW-1185">Reference proteome</keyword>
<evidence type="ECO:0000256" key="5">
    <source>
        <dbReference type="ARBA" id="ARBA00022840"/>
    </source>
</evidence>
<keyword evidence="6" id="KW-0238">DNA-binding</keyword>
<evidence type="ECO:0000256" key="9">
    <source>
        <dbReference type="ARBA" id="ARBA00034808"/>
    </source>
</evidence>
<keyword evidence="3 11" id="KW-0378">Hydrolase</keyword>
<dbReference type="PANTHER" id="PTHR11070">
    <property type="entry name" value="UVRD / RECB / PCRA DNA HELICASE FAMILY MEMBER"/>
    <property type="match status" value="1"/>
</dbReference>
<evidence type="ECO:0000256" key="3">
    <source>
        <dbReference type="ARBA" id="ARBA00022801"/>
    </source>
</evidence>
<evidence type="ECO:0000313" key="13">
    <source>
        <dbReference type="EMBL" id="SHH12946.1"/>
    </source>
</evidence>
<dbReference type="EC" id="5.6.2.4" evidence="9"/>
<dbReference type="InterPro" id="IPR013986">
    <property type="entry name" value="DExx_box_DNA_helicase_dom_sf"/>
</dbReference>
<comment type="catalytic activity">
    <reaction evidence="10">
        <text>ATP + H2O = ADP + phosphate + H(+)</text>
        <dbReference type="Rhea" id="RHEA:13065"/>
        <dbReference type="ChEBI" id="CHEBI:15377"/>
        <dbReference type="ChEBI" id="CHEBI:15378"/>
        <dbReference type="ChEBI" id="CHEBI:30616"/>
        <dbReference type="ChEBI" id="CHEBI:43474"/>
        <dbReference type="ChEBI" id="CHEBI:456216"/>
        <dbReference type="EC" id="5.6.2.4"/>
    </reaction>
</comment>
<dbReference type="SUPFAM" id="SSF52540">
    <property type="entry name" value="P-loop containing nucleoside triphosphate hydrolases"/>
    <property type="match status" value="1"/>
</dbReference>
<dbReference type="OrthoDB" id="9765670at2"/>
<dbReference type="GO" id="GO:0043138">
    <property type="term" value="F:3'-5' DNA helicase activity"/>
    <property type="evidence" value="ECO:0007669"/>
    <property type="project" value="UniProtKB-EC"/>
</dbReference>
<evidence type="ECO:0000256" key="6">
    <source>
        <dbReference type="ARBA" id="ARBA00023125"/>
    </source>
</evidence>
<evidence type="ECO:0000256" key="7">
    <source>
        <dbReference type="ARBA" id="ARBA00023235"/>
    </source>
</evidence>
<dbReference type="Gene3D" id="1.10.10.160">
    <property type="match status" value="1"/>
</dbReference>
<evidence type="ECO:0000256" key="8">
    <source>
        <dbReference type="ARBA" id="ARBA00034617"/>
    </source>
</evidence>
<dbReference type="EMBL" id="FQXH01000008">
    <property type="protein sequence ID" value="SHH12946.1"/>
    <property type="molecule type" value="Genomic_DNA"/>
</dbReference>
<evidence type="ECO:0000256" key="2">
    <source>
        <dbReference type="ARBA" id="ARBA00022741"/>
    </source>
</evidence>
<dbReference type="PANTHER" id="PTHR11070:SF2">
    <property type="entry name" value="ATP-DEPENDENT DNA HELICASE SRS2"/>
    <property type="match status" value="1"/>
</dbReference>
<dbReference type="STRING" id="1123350.SAMN02744040_00920"/>
<evidence type="ECO:0000313" key="14">
    <source>
        <dbReference type="Proteomes" id="UP000242520"/>
    </source>
</evidence>
<keyword evidence="7" id="KW-0413">Isomerase</keyword>
<dbReference type="Pfam" id="PF00580">
    <property type="entry name" value="UvrD-helicase"/>
    <property type="match status" value="1"/>
</dbReference>
<comment type="catalytic activity">
    <reaction evidence="8">
        <text>Couples ATP hydrolysis with the unwinding of duplex DNA by translocating in the 3'-5' direction.</text>
        <dbReference type="EC" id="5.6.2.4"/>
    </reaction>
</comment>
<dbReference type="GO" id="GO:0000725">
    <property type="term" value="P:recombinational repair"/>
    <property type="evidence" value="ECO:0007669"/>
    <property type="project" value="TreeGrafter"/>
</dbReference>
<evidence type="ECO:0000256" key="1">
    <source>
        <dbReference type="ARBA" id="ARBA00009922"/>
    </source>
</evidence>
<keyword evidence="5 11" id="KW-0067">ATP-binding</keyword>
<dbReference type="InterPro" id="IPR027417">
    <property type="entry name" value="P-loop_NTPase"/>
</dbReference>
<feature type="domain" description="UvrD-like helicase ATP-binding" evidence="12">
    <location>
        <begin position="1"/>
        <end position="315"/>
    </location>
</feature>
<keyword evidence="2 11" id="KW-0547">Nucleotide-binding</keyword>
<dbReference type="InterPro" id="IPR000212">
    <property type="entry name" value="DNA_helicase_UvrD/REP"/>
</dbReference>
<dbReference type="AlphaFoldDB" id="A0A1M5QGG5"/>
<dbReference type="InterPro" id="IPR014016">
    <property type="entry name" value="UvrD-like_ATP-bd"/>
</dbReference>
<dbReference type="GO" id="GO:0005524">
    <property type="term" value="F:ATP binding"/>
    <property type="evidence" value="ECO:0007669"/>
    <property type="project" value="UniProtKB-UniRule"/>
</dbReference>
<reference evidence="14" key="1">
    <citation type="submission" date="2016-11" db="EMBL/GenBank/DDBJ databases">
        <authorList>
            <person name="Varghese N."/>
            <person name="Submissions S."/>
        </authorList>
    </citation>
    <scope>NUCLEOTIDE SEQUENCE [LARGE SCALE GENOMIC DNA]</scope>
    <source>
        <strain evidence="14">DSM 15285</strain>
    </source>
</reference>
<comment type="similarity">
    <text evidence="1">Belongs to the helicase family. UvrD subfamily.</text>
</comment>
<name>A0A1M5QGG5_9FIRM</name>
<accession>A0A1M5QGG5</accession>